<dbReference type="InterPro" id="IPR058240">
    <property type="entry name" value="rSAM_sf"/>
</dbReference>
<dbReference type="SFLD" id="SFLDG01067">
    <property type="entry name" value="SPASM/twitch_domain_containing"/>
    <property type="match status" value="1"/>
</dbReference>
<evidence type="ECO:0000256" key="1">
    <source>
        <dbReference type="ARBA" id="ARBA00001966"/>
    </source>
</evidence>
<keyword evidence="3" id="KW-0479">Metal-binding</keyword>
<evidence type="ECO:0000259" key="6">
    <source>
        <dbReference type="PROSITE" id="PS51918"/>
    </source>
</evidence>
<dbReference type="GO" id="GO:0051536">
    <property type="term" value="F:iron-sulfur cluster binding"/>
    <property type="evidence" value="ECO:0007669"/>
    <property type="project" value="UniProtKB-KW"/>
</dbReference>
<gene>
    <name evidence="7" type="ORF">COV72_06670</name>
</gene>
<dbReference type="Proteomes" id="UP000229641">
    <property type="component" value="Unassembled WGS sequence"/>
</dbReference>
<dbReference type="InterPro" id="IPR050377">
    <property type="entry name" value="Radical_SAM_PqqE_MftC-like"/>
</dbReference>
<accession>A0A2H0LWE3</accession>
<dbReference type="GO" id="GO:0003824">
    <property type="term" value="F:catalytic activity"/>
    <property type="evidence" value="ECO:0007669"/>
    <property type="project" value="InterPro"/>
</dbReference>
<comment type="cofactor">
    <cofactor evidence="1">
        <name>[4Fe-4S] cluster</name>
        <dbReference type="ChEBI" id="CHEBI:49883"/>
    </cofactor>
</comment>
<dbReference type="InterPro" id="IPR007197">
    <property type="entry name" value="rSAM"/>
</dbReference>
<proteinExistence type="predicted"/>
<evidence type="ECO:0000256" key="4">
    <source>
        <dbReference type="ARBA" id="ARBA00023004"/>
    </source>
</evidence>
<dbReference type="AlphaFoldDB" id="A0A2H0LWE3"/>
<dbReference type="GO" id="GO:0046872">
    <property type="term" value="F:metal ion binding"/>
    <property type="evidence" value="ECO:0007669"/>
    <property type="project" value="UniProtKB-KW"/>
</dbReference>
<evidence type="ECO:0000256" key="3">
    <source>
        <dbReference type="ARBA" id="ARBA00022723"/>
    </source>
</evidence>
<feature type="domain" description="Radical SAM core" evidence="6">
    <location>
        <begin position="119"/>
        <end position="329"/>
    </location>
</feature>
<sequence>MNSRNISNIINRLEKHGLNIKINDQKININIDFKKNILKKIKPLLYLLLNKFENSYLIYINNLPYCLMPDAANHLIFPGENKAEFRKTRYCRKCKYNKSCPGWPQALRNSKTLHARPIRNLPREVVIEVTQKCNSNCQICFSDKNNKILALSKIKLIIDECADLGIKTIRFTGGEPLLYDKIDEALRYAKSKNLYTILNTNATIFDKKIEKTIQNYVDNVLISLQGFNPGSEKKLTNNKYDFHRKLQNITRLQSLIPTIRIGTVISNTLIDNYDKYYYLIRKLGVKHWEVYRPMTGITQKEFQISRLQLSQIVSAFAKIKKSGFDIKIANAVPFCIAKNPAVSSYVLLGAEADDGHSRMIFDARGFFKPSYFIGDNIGTNIEKAWKSNLLKKMRSLRYLPEKCGSCFYLKWCKGGSRYWAKLENKSYFAPDPLMS</sequence>
<dbReference type="Pfam" id="PF04055">
    <property type="entry name" value="Radical_SAM"/>
    <property type="match status" value="1"/>
</dbReference>
<keyword evidence="4" id="KW-0408">Iron</keyword>
<dbReference type="PROSITE" id="PS51918">
    <property type="entry name" value="RADICAL_SAM"/>
    <property type="match status" value="1"/>
</dbReference>
<dbReference type="CDD" id="cd01335">
    <property type="entry name" value="Radical_SAM"/>
    <property type="match status" value="1"/>
</dbReference>
<keyword evidence="2" id="KW-0949">S-adenosyl-L-methionine</keyword>
<name>A0A2H0LWE3_9BACT</name>
<reference evidence="7 8" key="1">
    <citation type="submission" date="2017-09" db="EMBL/GenBank/DDBJ databases">
        <title>Depth-based differentiation of microbial function through sediment-hosted aquifers and enrichment of novel symbionts in the deep terrestrial subsurface.</title>
        <authorList>
            <person name="Probst A.J."/>
            <person name="Ladd B."/>
            <person name="Jarett J.K."/>
            <person name="Geller-Mcgrath D.E."/>
            <person name="Sieber C.M."/>
            <person name="Emerson J.B."/>
            <person name="Anantharaman K."/>
            <person name="Thomas B.C."/>
            <person name="Malmstrom R."/>
            <person name="Stieglmeier M."/>
            <person name="Klingl A."/>
            <person name="Woyke T."/>
            <person name="Ryan C.M."/>
            <person name="Banfield J.F."/>
        </authorList>
    </citation>
    <scope>NUCLEOTIDE SEQUENCE [LARGE SCALE GENOMIC DNA]</scope>
    <source>
        <strain evidence="7">CG11_big_fil_rev_8_21_14_0_20_42_13</strain>
    </source>
</reference>
<dbReference type="InterPro" id="IPR013785">
    <property type="entry name" value="Aldolase_TIM"/>
</dbReference>
<dbReference type="PANTHER" id="PTHR11228:SF7">
    <property type="entry name" value="PQQA PEPTIDE CYCLASE"/>
    <property type="match status" value="1"/>
</dbReference>
<dbReference type="PANTHER" id="PTHR11228">
    <property type="entry name" value="RADICAL SAM DOMAIN PROTEIN"/>
    <property type="match status" value="1"/>
</dbReference>
<evidence type="ECO:0000313" key="8">
    <source>
        <dbReference type="Proteomes" id="UP000229641"/>
    </source>
</evidence>
<dbReference type="Gene3D" id="3.20.20.70">
    <property type="entry name" value="Aldolase class I"/>
    <property type="match status" value="1"/>
</dbReference>
<dbReference type="EMBL" id="PCWA01000089">
    <property type="protein sequence ID" value="PIQ88740.1"/>
    <property type="molecule type" value="Genomic_DNA"/>
</dbReference>
<evidence type="ECO:0000313" key="7">
    <source>
        <dbReference type="EMBL" id="PIQ88740.1"/>
    </source>
</evidence>
<evidence type="ECO:0000256" key="5">
    <source>
        <dbReference type="ARBA" id="ARBA00023014"/>
    </source>
</evidence>
<dbReference type="SUPFAM" id="SSF102114">
    <property type="entry name" value="Radical SAM enzymes"/>
    <property type="match status" value="1"/>
</dbReference>
<evidence type="ECO:0000256" key="2">
    <source>
        <dbReference type="ARBA" id="ARBA00022691"/>
    </source>
</evidence>
<protein>
    <recommendedName>
        <fullName evidence="6">Radical SAM core domain-containing protein</fullName>
    </recommendedName>
</protein>
<dbReference type="SFLD" id="SFLDS00029">
    <property type="entry name" value="Radical_SAM"/>
    <property type="match status" value="1"/>
</dbReference>
<keyword evidence="5" id="KW-0411">Iron-sulfur</keyword>
<comment type="caution">
    <text evidence="7">The sequence shown here is derived from an EMBL/GenBank/DDBJ whole genome shotgun (WGS) entry which is preliminary data.</text>
</comment>
<organism evidence="7 8">
    <name type="scientific">Candidatus Ghiorseimicrobium undicola</name>
    <dbReference type="NCBI Taxonomy" id="1974746"/>
    <lineage>
        <taxon>Bacteria</taxon>
        <taxon>Pseudomonadati</taxon>
        <taxon>Candidatus Omnitrophota</taxon>
        <taxon>Candidatus Ghiorseimicrobium</taxon>
    </lineage>
</organism>